<sequence length="141" mass="16934">MIKELEISKIDKVMKIWLEENMKTHDFVSTNYWKENYNFVKNILPESNVLIYEEEDEVKGFIGIMDKSYIAGLFVSEEYQSEGIGSQLIERCKEYYPMLKLDVYAKNLKAINFYKKHGFKIEEEKENKDTKEIEYSMIWKL</sequence>
<dbReference type="GO" id="GO:0016746">
    <property type="term" value="F:acyltransferase activity"/>
    <property type="evidence" value="ECO:0007669"/>
    <property type="project" value="UniProtKB-KW"/>
</dbReference>
<dbReference type="PANTHER" id="PTHR43800">
    <property type="entry name" value="PEPTIDYL-LYSINE N-ACETYLTRANSFERASE YJAB"/>
    <property type="match status" value="1"/>
</dbReference>
<protein>
    <submittedName>
        <fullName evidence="4">N-acetyltransferase</fullName>
        <ecNumber evidence="4">2.3.1.-</ecNumber>
    </submittedName>
</protein>
<keyword evidence="1 4" id="KW-0808">Transferase</keyword>
<dbReference type="PANTHER" id="PTHR43800:SF1">
    <property type="entry name" value="PEPTIDYL-LYSINE N-ACETYLTRANSFERASE YJAB"/>
    <property type="match status" value="1"/>
</dbReference>
<gene>
    <name evidence="4" type="ORF">NE686_11160</name>
</gene>
<dbReference type="Pfam" id="PF13673">
    <property type="entry name" value="Acetyltransf_10"/>
    <property type="match status" value="1"/>
</dbReference>
<dbReference type="InterPro" id="IPR000182">
    <property type="entry name" value="GNAT_dom"/>
</dbReference>
<dbReference type="EMBL" id="JANGAC010000007">
    <property type="protein sequence ID" value="MCQ4923650.1"/>
    <property type="molecule type" value="Genomic_DNA"/>
</dbReference>
<evidence type="ECO:0000256" key="2">
    <source>
        <dbReference type="ARBA" id="ARBA00023315"/>
    </source>
</evidence>
<dbReference type="Proteomes" id="UP001524478">
    <property type="component" value="Unassembled WGS sequence"/>
</dbReference>
<keyword evidence="5" id="KW-1185">Reference proteome</keyword>
<evidence type="ECO:0000313" key="5">
    <source>
        <dbReference type="Proteomes" id="UP001524478"/>
    </source>
</evidence>
<feature type="domain" description="N-acetyltransferase" evidence="3">
    <location>
        <begin position="1"/>
        <end position="141"/>
    </location>
</feature>
<dbReference type="EC" id="2.3.1.-" evidence="4"/>
<comment type="caution">
    <text evidence="4">The sequence shown here is derived from an EMBL/GenBank/DDBJ whole genome shotgun (WGS) entry which is preliminary data.</text>
</comment>
<evidence type="ECO:0000256" key="1">
    <source>
        <dbReference type="ARBA" id="ARBA00022679"/>
    </source>
</evidence>
<dbReference type="CDD" id="cd04301">
    <property type="entry name" value="NAT_SF"/>
    <property type="match status" value="1"/>
</dbReference>
<dbReference type="RefSeq" id="WP_216558484.1">
    <property type="nucleotide sequence ID" value="NZ_CP172320.1"/>
</dbReference>
<dbReference type="PROSITE" id="PS51186">
    <property type="entry name" value="GNAT"/>
    <property type="match status" value="1"/>
</dbReference>
<evidence type="ECO:0000259" key="3">
    <source>
        <dbReference type="PROSITE" id="PS51186"/>
    </source>
</evidence>
<reference evidence="4 5" key="1">
    <citation type="submission" date="2022-06" db="EMBL/GenBank/DDBJ databases">
        <title>Isolation of gut microbiota from human fecal samples.</title>
        <authorList>
            <person name="Pamer E.G."/>
            <person name="Barat B."/>
            <person name="Waligurski E."/>
            <person name="Medina S."/>
            <person name="Paddock L."/>
            <person name="Mostad J."/>
        </authorList>
    </citation>
    <scope>NUCLEOTIDE SEQUENCE [LARGE SCALE GENOMIC DNA]</scope>
    <source>
        <strain evidence="4 5">DFI.7.95</strain>
    </source>
</reference>
<proteinExistence type="predicted"/>
<name>A0ABT1SAZ2_9FIRM</name>
<accession>A0ABT1SAZ2</accession>
<evidence type="ECO:0000313" key="4">
    <source>
        <dbReference type="EMBL" id="MCQ4923650.1"/>
    </source>
</evidence>
<keyword evidence="2 4" id="KW-0012">Acyltransferase</keyword>
<dbReference type="NCBIfam" id="NF007853">
    <property type="entry name" value="PRK10562.1"/>
    <property type="match status" value="1"/>
</dbReference>
<organism evidence="4 5">
    <name type="scientific">Tissierella carlieri</name>
    <dbReference type="NCBI Taxonomy" id="689904"/>
    <lineage>
        <taxon>Bacteria</taxon>
        <taxon>Bacillati</taxon>
        <taxon>Bacillota</taxon>
        <taxon>Tissierellia</taxon>
        <taxon>Tissierellales</taxon>
        <taxon>Tissierellaceae</taxon>
        <taxon>Tissierella</taxon>
    </lineage>
</organism>